<sequence length="277" mass="32380">MKHLTEEEYQKVMILFANVIQALGEHLKFRQQVIATATVYFKRFYARYQMLFKMQHYFTCFIGMAALAFRIFHKVSDVMPLSFVIVFFPVKNKFGHAFNGEYPYRIQHVMECEFYLLEMMDCCLIMYHPYRPLTKFCADIGSEMELLPVAWRMINDCLRTDIPLLYPPYLIALENSSDTPYDNNSCLHLASIVKQKDIKAWCAELSVDNDKVMEITKTMVGLYEMWKTYDEKKEIQPILAKMPKPSPSRPPSETPTMQDANSQQQQQQNQQLPSGGV</sequence>
<evidence type="ECO:0000256" key="1">
    <source>
        <dbReference type="ARBA" id="ARBA00023127"/>
    </source>
</evidence>
<name>A0A433TDT6_ELYCH</name>
<dbReference type="GO" id="GO:0016538">
    <property type="term" value="F:cyclin-dependent protein serine/threonine kinase regulator activity"/>
    <property type="evidence" value="ECO:0007669"/>
    <property type="project" value="InterPro"/>
</dbReference>
<dbReference type="InterPro" id="IPR013763">
    <property type="entry name" value="Cyclin-like_dom"/>
</dbReference>
<evidence type="ECO:0000313" key="6">
    <source>
        <dbReference type="Proteomes" id="UP000271974"/>
    </source>
</evidence>
<dbReference type="Gene3D" id="1.10.472.10">
    <property type="entry name" value="Cyclin-like"/>
    <property type="match status" value="2"/>
</dbReference>
<dbReference type="PIRSF" id="PIRSF028758">
    <property type="entry name" value="Cyclin, C/H/G types"/>
    <property type="match status" value="1"/>
</dbReference>
<evidence type="ECO:0000256" key="2">
    <source>
        <dbReference type="SAM" id="MobiDB-lite"/>
    </source>
</evidence>
<keyword evidence="3" id="KW-1133">Transmembrane helix</keyword>
<dbReference type="OrthoDB" id="10266018at2759"/>
<dbReference type="PANTHER" id="PTHR10026">
    <property type="entry name" value="CYCLIN"/>
    <property type="match status" value="1"/>
</dbReference>
<dbReference type="STRING" id="188477.A0A433TDT6"/>
<dbReference type="InterPro" id="IPR036915">
    <property type="entry name" value="Cyclin-like_sf"/>
</dbReference>
<gene>
    <name evidence="5" type="ORF">EGW08_012511</name>
</gene>
<dbReference type="SMART" id="SM00385">
    <property type="entry name" value="CYCLIN"/>
    <property type="match status" value="2"/>
</dbReference>
<dbReference type="AlphaFoldDB" id="A0A433TDT6"/>
<comment type="caution">
    <text evidence="5">The sequence shown here is derived from an EMBL/GenBank/DDBJ whole genome shotgun (WGS) entry which is preliminary data.</text>
</comment>
<evidence type="ECO:0000313" key="5">
    <source>
        <dbReference type="EMBL" id="RUS79738.1"/>
    </source>
</evidence>
<dbReference type="Proteomes" id="UP000271974">
    <property type="component" value="Unassembled WGS sequence"/>
</dbReference>
<feature type="domain" description="Cyclin-like" evidence="4">
    <location>
        <begin position="18"/>
        <end position="118"/>
    </location>
</feature>
<dbReference type="CDD" id="cd20514">
    <property type="entry name" value="CYCLIN_CCNC_rpt2"/>
    <property type="match status" value="1"/>
</dbReference>
<accession>A0A433TDT6</accession>
<evidence type="ECO:0000256" key="3">
    <source>
        <dbReference type="SAM" id="Phobius"/>
    </source>
</evidence>
<feature type="domain" description="Cyclin-like" evidence="4">
    <location>
        <begin position="131"/>
        <end position="221"/>
    </location>
</feature>
<proteinExistence type="predicted"/>
<reference evidence="5 6" key="1">
    <citation type="submission" date="2019-01" db="EMBL/GenBank/DDBJ databases">
        <title>A draft genome assembly of the solar-powered sea slug Elysia chlorotica.</title>
        <authorList>
            <person name="Cai H."/>
            <person name="Li Q."/>
            <person name="Fang X."/>
            <person name="Li J."/>
            <person name="Curtis N.E."/>
            <person name="Altenburger A."/>
            <person name="Shibata T."/>
            <person name="Feng M."/>
            <person name="Maeda T."/>
            <person name="Schwartz J.A."/>
            <person name="Shigenobu S."/>
            <person name="Lundholm N."/>
            <person name="Nishiyama T."/>
            <person name="Yang H."/>
            <person name="Hasebe M."/>
            <person name="Li S."/>
            <person name="Pierce S.K."/>
            <person name="Wang J."/>
        </authorList>
    </citation>
    <scope>NUCLEOTIDE SEQUENCE [LARGE SCALE GENOMIC DNA]</scope>
    <source>
        <strain evidence="5">EC2010</strain>
        <tissue evidence="5">Whole organism of an adult</tissue>
    </source>
</reference>
<keyword evidence="3" id="KW-0812">Transmembrane</keyword>
<keyword evidence="3" id="KW-0472">Membrane</keyword>
<dbReference type="SUPFAM" id="SSF47954">
    <property type="entry name" value="Cyclin-like"/>
    <property type="match status" value="2"/>
</dbReference>
<dbReference type="GO" id="GO:0006357">
    <property type="term" value="P:regulation of transcription by RNA polymerase II"/>
    <property type="evidence" value="ECO:0007669"/>
    <property type="project" value="InterPro"/>
</dbReference>
<evidence type="ECO:0000259" key="4">
    <source>
        <dbReference type="SMART" id="SM00385"/>
    </source>
</evidence>
<dbReference type="InterPro" id="IPR043198">
    <property type="entry name" value="Cyclin/Ssn8"/>
</dbReference>
<feature type="compositionally biased region" description="Pro residues" evidence="2">
    <location>
        <begin position="244"/>
        <end position="253"/>
    </location>
</feature>
<protein>
    <recommendedName>
        <fullName evidence="4">Cyclin-like domain-containing protein</fullName>
    </recommendedName>
</protein>
<dbReference type="EMBL" id="RQTK01000431">
    <property type="protein sequence ID" value="RUS79738.1"/>
    <property type="molecule type" value="Genomic_DNA"/>
</dbReference>
<feature type="transmembrane region" description="Helical" evidence="3">
    <location>
        <begin position="54"/>
        <end position="72"/>
    </location>
</feature>
<feature type="region of interest" description="Disordered" evidence="2">
    <location>
        <begin position="237"/>
        <end position="277"/>
    </location>
</feature>
<keyword evidence="1" id="KW-0195">Cyclin</keyword>
<organism evidence="5 6">
    <name type="scientific">Elysia chlorotica</name>
    <name type="common">Eastern emerald elysia</name>
    <name type="synonym">Sea slug</name>
    <dbReference type="NCBI Taxonomy" id="188477"/>
    <lineage>
        <taxon>Eukaryota</taxon>
        <taxon>Metazoa</taxon>
        <taxon>Spiralia</taxon>
        <taxon>Lophotrochozoa</taxon>
        <taxon>Mollusca</taxon>
        <taxon>Gastropoda</taxon>
        <taxon>Heterobranchia</taxon>
        <taxon>Euthyneura</taxon>
        <taxon>Panpulmonata</taxon>
        <taxon>Sacoglossa</taxon>
        <taxon>Placobranchoidea</taxon>
        <taxon>Plakobranchidae</taxon>
        <taxon>Elysia</taxon>
    </lineage>
</organism>
<keyword evidence="6" id="KW-1185">Reference proteome</keyword>